<dbReference type="EMBL" id="JAURTK010000014">
    <property type="protein sequence ID" value="MDP9650923.1"/>
    <property type="molecule type" value="Genomic_DNA"/>
</dbReference>
<name>A0AB73ILN1_9BURK</name>
<proteinExistence type="predicted"/>
<dbReference type="Proteomes" id="UP001229486">
    <property type="component" value="Unassembled WGS sequence"/>
</dbReference>
<sequence length="730" mass="80813">MQITYAWELGGNLGHFAAAESLLAQLHHLGHHISICSPQGSEATFRRAAFPYRWAPAPKRFAPPQAGTLLGHASILRYAAGFHDESNLAVLLENWRSLLGALQTEIVIGDFAPAAMLSAYTLGIPRIAFDTGFFYPPEQSPLPILDPARMTDTDSLRLEERVVLAIANACLEQLGSPSFASFDSLLRANDALLVNHASLDCFARSDSTRFIGPVLRFRQRLPDSQAGSTQFLTAKDDAIRIFAYLNRHFEALDTVLDILAGQVECVSTVYLGELGSNVDLTRWQRQNLRITRDFNEFERCITETDVVICHGGNGTINHALAHGIPLILLPLFREQELNAQRVRELGLGEVADVALPAVLPRLIAHVARDRRVRTQAAEHAARVQPAKADILASRVVDCARRHGAIASSRCEIEMMPRRSNPVSLDASTLDVVFLSYDEANADDHFARLCECVPHAQRVHGVKGFAQAHVEAARRARTERFITVDADTVAEASFFKLSMMLPPSIAHSTLSWSSVNAVNGLSYGNGGIKIWRCAHLRQMLSHEDESAVGAMRYDFCFHAGYTQLSRCVGTTYPNGSPYQAFRAGFREAVKLGRDGHGRVVPVDVLLRRMDHINFRRLIVWLSVGADARHGLWSILGARMGFIANHAAGFDPRTISDFEWLHGQWVNACLDDSSRDTDALAAKVRALGDEIRSTFNLTVLQEWGAERSKAFKASLAARRKPRDIFDTEEVEL</sequence>
<evidence type="ECO:0000313" key="3">
    <source>
        <dbReference type="Proteomes" id="UP001229486"/>
    </source>
</evidence>
<dbReference type="InterPro" id="IPR007235">
    <property type="entry name" value="Glyco_trans_28_C"/>
</dbReference>
<comment type="caution">
    <text evidence="2">The sequence shown here is derived from an EMBL/GenBank/DDBJ whole genome shotgun (WGS) entry which is preliminary data.</text>
</comment>
<protein>
    <recommendedName>
        <fullName evidence="1">Glycosyl transferase family 28 C-terminal domain-containing protein</fullName>
    </recommendedName>
</protein>
<organism evidence="2 3">
    <name type="scientific">Paraburkholderia caledonica</name>
    <dbReference type="NCBI Taxonomy" id="134536"/>
    <lineage>
        <taxon>Bacteria</taxon>
        <taxon>Pseudomonadati</taxon>
        <taxon>Pseudomonadota</taxon>
        <taxon>Betaproteobacteria</taxon>
        <taxon>Burkholderiales</taxon>
        <taxon>Burkholderiaceae</taxon>
        <taxon>Paraburkholderia</taxon>
    </lineage>
</organism>
<dbReference type="PANTHER" id="PTHR21015">
    <property type="entry name" value="UDP-N-ACETYLGLUCOSAMINE--N-ACETYLMURAMYL-(PENTAPEPTIDE) PYROPHOSPHORYL-UNDECAPRENOL N-ACETYLGLUCOSAMINE TRANSFERASE 1"/>
    <property type="match status" value="1"/>
</dbReference>
<dbReference type="GO" id="GO:0016758">
    <property type="term" value="F:hexosyltransferase activity"/>
    <property type="evidence" value="ECO:0007669"/>
    <property type="project" value="InterPro"/>
</dbReference>
<reference evidence="2" key="1">
    <citation type="submission" date="2023-07" db="EMBL/GenBank/DDBJ databases">
        <title>Sorghum-associated microbial communities from plants grown in Nebraska, USA.</title>
        <authorList>
            <person name="Schachtman D."/>
        </authorList>
    </citation>
    <scope>NUCLEOTIDE SEQUENCE</scope>
    <source>
        <strain evidence="2">DS1061</strain>
    </source>
</reference>
<dbReference type="Gene3D" id="3.40.50.2000">
    <property type="entry name" value="Glycogen Phosphorylase B"/>
    <property type="match status" value="2"/>
</dbReference>
<dbReference type="Pfam" id="PF04101">
    <property type="entry name" value="Glyco_tran_28_C"/>
    <property type="match status" value="1"/>
</dbReference>
<dbReference type="PANTHER" id="PTHR21015:SF22">
    <property type="entry name" value="GLYCOSYLTRANSFERASE"/>
    <property type="match status" value="1"/>
</dbReference>
<evidence type="ECO:0000259" key="1">
    <source>
        <dbReference type="Pfam" id="PF04101"/>
    </source>
</evidence>
<dbReference type="SUPFAM" id="SSF53756">
    <property type="entry name" value="UDP-Glycosyltransferase/glycogen phosphorylase"/>
    <property type="match status" value="1"/>
</dbReference>
<accession>A0AB73ILN1</accession>
<feature type="domain" description="Glycosyl transferase family 28 C-terminal" evidence="1">
    <location>
        <begin position="288"/>
        <end position="372"/>
    </location>
</feature>
<dbReference type="RefSeq" id="WP_392395661.1">
    <property type="nucleotide sequence ID" value="NZ_JAURTK010000014.1"/>
</dbReference>
<dbReference type="AlphaFoldDB" id="A0AB73ILN1"/>
<gene>
    <name evidence="2" type="ORF">J2793_006398</name>
</gene>
<evidence type="ECO:0000313" key="2">
    <source>
        <dbReference type="EMBL" id="MDP9650923.1"/>
    </source>
</evidence>